<dbReference type="GO" id="GO:0005886">
    <property type="term" value="C:plasma membrane"/>
    <property type="evidence" value="ECO:0007669"/>
    <property type="project" value="UniProtKB-SubCell"/>
</dbReference>
<evidence type="ECO:0000256" key="4">
    <source>
        <dbReference type="ARBA" id="ARBA00022989"/>
    </source>
</evidence>
<dbReference type="KEGG" id="acht:bsdcttw_35260"/>
<feature type="transmembrane region" description="Helical" evidence="6">
    <location>
        <begin position="101"/>
        <end position="122"/>
    </location>
</feature>
<protein>
    <recommendedName>
        <fullName evidence="7">Phosphatidylglycerol lysyltransferase C-terminal domain-containing protein</fullName>
    </recommendedName>
</protein>
<evidence type="ECO:0000256" key="5">
    <source>
        <dbReference type="ARBA" id="ARBA00023136"/>
    </source>
</evidence>
<comment type="subcellular location">
    <subcellularLocation>
        <location evidence="1">Cell membrane</location>
        <topology evidence="1">Multi-pass membrane protein</topology>
    </subcellularLocation>
</comment>
<evidence type="ECO:0000313" key="9">
    <source>
        <dbReference type="Proteomes" id="UP000515703"/>
    </source>
</evidence>
<keyword evidence="9" id="KW-1185">Reference proteome</keyword>
<dbReference type="Proteomes" id="UP000515703">
    <property type="component" value="Chromosome"/>
</dbReference>
<feature type="transmembrane region" description="Helical" evidence="6">
    <location>
        <begin position="12"/>
        <end position="31"/>
    </location>
</feature>
<dbReference type="InterPro" id="IPR051211">
    <property type="entry name" value="PG_lysyltransferase"/>
</dbReference>
<reference evidence="8 9" key="1">
    <citation type="submission" date="2020-08" db="EMBL/GenBank/DDBJ databases">
        <title>Draft genome sequencing of an Anaerocolumna strain isolated from anoxic soil subjected to BSD treatment.</title>
        <authorList>
            <person name="Uek A."/>
            <person name="Tonouchi A."/>
        </authorList>
    </citation>
    <scope>NUCLEOTIDE SEQUENCE [LARGE SCALE GENOMIC DNA]</scope>
    <source>
        <strain evidence="8 9">CTTW</strain>
    </source>
</reference>
<dbReference type="Pfam" id="PF09924">
    <property type="entry name" value="LPG_synthase_C"/>
    <property type="match status" value="1"/>
</dbReference>
<dbReference type="InterPro" id="IPR024320">
    <property type="entry name" value="LPG_synthase_C"/>
</dbReference>
<evidence type="ECO:0000256" key="3">
    <source>
        <dbReference type="ARBA" id="ARBA00022692"/>
    </source>
</evidence>
<dbReference type="AlphaFoldDB" id="A0A7I8DTV4"/>
<feature type="domain" description="Phosphatidylglycerol lysyltransferase C-terminal" evidence="7">
    <location>
        <begin position="233"/>
        <end position="531"/>
    </location>
</feature>
<name>A0A7I8DTV4_9FIRM</name>
<feature type="transmembrane region" description="Helical" evidence="6">
    <location>
        <begin position="77"/>
        <end position="95"/>
    </location>
</feature>
<evidence type="ECO:0000256" key="2">
    <source>
        <dbReference type="ARBA" id="ARBA00022475"/>
    </source>
</evidence>
<dbReference type="PANTHER" id="PTHR34697:SF2">
    <property type="entry name" value="PHOSPHATIDYLGLYCEROL LYSYLTRANSFERASE"/>
    <property type="match status" value="1"/>
</dbReference>
<dbReference type="PANTHER" id="PTHR34697">
    <property type="entry name" value="PHOSPHATIDYLGLYCEROL LYSYLTRANSFERASE"/>
    <property type="match status" value="1"/>
</dbReference>
<sequence length="568" mass="64831">MKTFIKRLLQNITMVLLILVALKDIAIALPIRRHSGLHHMIIGIQAPSQMQPRGILPFLSGTLMLLLAYRLYKRVRLAWIIEIIALTVGLTYHLARHQVLPFHTVLADIFVLTVLVASYKDFARSSDRITVKRAIGFILCSFFLVLSNAAIGLFLLKADIRSIHSIYDAIYSSVKLLVLMDTDSLGMKGQAGKFYGDTLIIINWICIMASAFLLLKPLVYNPIINKQGKQKARQLVLKYGDNPMAYLALENDKKYFFGSRIEGVCAYNLAGDVFTVCGDMICDEKDGLLFLWEITDFCRKNNYDTLFINITDKFSSLLKMAGFGIIKYGEDACFLLEEYNLAGKKAAKVRAAINHANKEGIMVFEYTPQEKRDHLIEKQMQSITEEWLQQKGGMEMGFMLGGMGLNEPMDRRYFYAINTEGEMLGFVVFLPYMKGKGYLADVTRRRSNAPQGVLEKIIYDAFMVMKEEGVLWGNMGLSPLYNIPNEPGCSFTEKVFTFIYENMNQTYDFRALHHAKLKYGPTDWQPRYLAFNPRPFSLNFGYAILKVQMPKNMFKTILPNLLKLDKQQ</sequence>
<dbReference type="GO" id="GO:0016755">
    <property type="term" value="F:aminoacyltransferase activity"/>
    <property type="evidence" value="ECO:0007669"/>
    <property type="project" value="TreeGrafter"/>
</dbReference>
<evidence type="ECO:0000259" key="7">
    <source>
        <dbReference type="Pfam" id="PF09924"/>
    </source>
</evidence>
<feature type="transmembrane region" description="Helical" evidence="6">
    <location>
        <begin position="134"/>
        <end position="156"/>
    </location>
</feature>
<feature type="transmembrane region" description="Helical" evidence="6">
    <location>
        <begin position="194"/>
        <end position="215"/>
    </location>
</feature>
<proteinExistence type="predicted"/>
<reference evidence="8 9" key="2">
    <citation type="submission" date="2020-08" db="EMBL/GenBank/DDBJ databases">
        <authorList>
            <person name="Ueki A."/>
            <person name="Tonouchi A."/>
        </authorList>
    </citation>
    <scope>NUCLEOTIDE SEQUENCE [LARGE SCALE GENOMIC DNA]</scope>
    <source>
        <strain evidence="8 9">CTTW</strain>
    </source>
</reference>
<keyword evidence="2" id="KW-1003">Cell membrane</keyword>
<evidence type="ECO:0000256" key="1">
    <source>
        <dbReference type="ARBA" id="ARBA00004651"/>
    </source>
</evidence>
<dbReference type="EMBL" id="AP023368">
    <property type="protein sequence ID" value="BCK00486.1"/>
    <property type="molecule type" value="Genomic_DNA"/>
</dbReference>
<dbReference type="RefSeq" id="WP_185256149.1">
    <property type="nucleotide sequence ID" value="NZ_AP023368.1"/>
</dbReference>
<keyword evidence="4 6" id="KW-1133">Transmembrane helix</keyword>
<accession>A0A7I8DTV4</accession>
<evidence type="ECO:0000256" key="6">
    <source>
        <dbReference type="SAM" id="Phobius"/>
    </source>
</evidence>
<gene>
    <name evidence="8" type="ORF">bsdcttw_35260</name>
</gene>
<evidence type="ECO:0000313" key="8">
    <source>
        <dbReference type="EMBL" id="BCK00486.1"/>
    </source>
</evidence>
<keyword evidence="3 6" id="KW-0812">Transmembrane</keyword>
<organism evidence="8 9">
    <name type="scientific">Anaerocolumna chitinilytica</name>
    <dbReference type="NCBI Taxonomy" id="1727145"/>
    <lineage>
        <taxon>Bacteria</taxon>
        <taxon>Bacillati</taxon>
        <taxon>Bacillota</taxon>
        <taxon>Clostridia</taxon>
        <taxon>Lachnospirales</taxon>
        <taxon>Lachnospiraceae</taxon>
        <taxon>Anaerocolumna</taxon>
    </lineage>
</organism>
<feature type="transmembrane region" description="Helical" evidence="6">
    <location>
        <begin position="55"/>
        <end position="72"/>
    </location>
</feature>
<keyword evidence="5 6" id="KW-0472">Membrane</keyword>
<dbReference type="GO" id="GO:0055091">
    <property type="term" value="P:phospholipid homeostasis"/>
    <property type="evidence" value="ECO:0007669"/>
    <property type="project" value="TreeGrafter"/>
</dbReference>